<dbReference type="Proteomes" id="UP001222325">
    <property type="component" value="Unassembled WGS sequence"/>
</dbReference>
<keyword evidence="2" id="KW-1185">Reference proteome</keyword>
<sequence>MILVNEVMALSLTAFRLYFCPVFSYAARHDHEAREDLSMTYLSAQRQGTLESGGSGSSTIFSSSDVVLAYTSSVQEATQKKISGEGQGEQALQCNVSVESELEEKWVQSEDIYHFGAESEAI</sequence>
<comment type="caution">
    <text evidence="1">The sequence shown here is derived from an EMBL/GenBank/DDBJ whole genome shotgun (WGS) entry which is preliminary data.</text>
</comment>
<protein>
    <submittedName>
        <fullName evidence="1">Uncharacterized protein</fullName>
    </submittedName>
</protein>
<dbReference type="AlphaFoldDB" id="A0AAD6UG13"/>
<evidence type="ECO:0000313" key="2">
    <source>
        <dbReference type="Proteomes" id="UP001222325"/>
    </source>
</evidence>
<gene>
    <name evidence="1" type="ORF">B0H15DRAFT_796151</name>
</gene>
<proteinExistence type="predicted"/>
<evidence type="ECO:0000313" key="1">
    <source>
        <dbReference type="EMBL" id="KAJ7101325.1"/>
    </source>
</evidence>
<reference evidence="1" key="1">
    <citation type="submission" date="2023-03" db="EMBL/GenBank/DDBJ databases">
        <title>Massive genome expansion in bonnet fungi (Mycena s.s.) driven by repeated elements and novel gene families across ecological guilds.</title>
        <authorList>
            <consortium name="Lawrence Berkeley National Laboratory"/>
            <person name="Harder C.B."/>
            <person name="Miyauchi S."/>
            <person name="Viragh M."/>
            <person name="Kuo A."/>
            <person name="Thoen E."/>
            <person name="Andreopoulos B."/>
            <person name="Lu D."/>
            <person name="Skrede I."/>
            <person name="Drula E."/>
            <person name="Henrissat B."/>
            <person name="Morin E."/>
            <person name="Kohler A."/>
            <person name="Barry K."/>
            <person name="LaButti K."/>
            <person name="Morin E."/>
            <person name="Salamov A."/>
            <person name="Lipzen A."/>
            <person name="Mereny Z."/>
            <person name="Hegedus B."/>
            <person name="Baldrian P."/>
            <person name="Stursova M."/>
            <person name="Weitz H."/>
            <person name="Taylor A."/>
            <person name="Grigoriev I.V."/>
            <person name="Nagy L.G."/>
            <person name="Martin F."/>
            <person name="Kauserud H."/>
        </authorList>
    </citation>
    <scope>NUCLEOTIDE SEQUENCE</scope>
    <source>
        <strain evidence="1">CBHHK173m</strain>
    </source>
</reference>
<dbReference type="EMBL" id="JARJCN010000004">
    <property type="protein sequence ID" value="KAJ7101325.1"/>
    <property type="molecule type" value="Genomic_DNA"/>
</dbReference>
<name>A0AAD6UG13_9AGAR</name>
<organism evidence="1 2">
    <name type="scientific">Mycena belliarum</name>
    <dbReference type="NCBI Taxonomy" id="1033014"/>
    <lineage>
        <taxon>Eukaryota</taxon>
        <taxon>Fungi</taxon>
        <taxon>Dikarya</taxon>
        <taxon>Basidiomycota</taxon>
        <taxon>Agaricomycotina</taxon>
        <taxon>Agaricomycetes</taxon>
        <taxon>Agaricomycetidae</taxon>
        <taxon>Agaricales</taxon>
        <taxon>Marasmiineae</taxon>
        <taxon>Mycenaceae</taxon>
        <taxon>Mycena</taxon>
    </lineage>
</organism>
<accession>A0AAD6UG13</accession>